<dbReference type="PANTHER" id="PTHR30329">
    <property type="entry name" value="STATOR ELEMENT OF FLAGELLAR MOTOR COMPLEX"/>
    <property type="match status" value="1"/>
</dbReference>
<feature type="region of interest" description="Disordered" evidence="2">
    <location>
        <begin position="185"/>
        <end position="213"/>
    </location>
</feature>
<dbReference type="Gene3D" id="3.30.1330.60">
    <property type="entry name" value="OmpA-like domain"/>
    <property type="match status" value="1"/>
</dbReference>
<dbReference type="Proteomes" id="UP000321464">
    <property type="component" value="Unassembled WGS sequence"/>
</dbReference>
<dbReference type="InterPro" id="IPR050330">
    <property type="entry name" value="Bact_OuterMem_StrucFunc"/>
</dbReference>
<evidence type="ECO:0000313" key="5">
    <source>
        <dbReference type="EMBL" id="GEO01845.1"/>
    </source>
</evidence>
<dbReference type="InterPro" id="IPR006665">
    <property type="entry name" value="OmpA-like"/>
</dbReference>
<dbReference type="SUPFAM" id="SSF103088">
    <property type="entry name" value="OmpA-like"/>
    <property type="match status" value="1"/>
</dbReference>
<dbReference type="CDD" id="cd07185">
    <property type="entry name" value="OmpA_C-like"/>
    <property type="match status" value="1"/>
</dbReference>
<dbReference type="InterPro" id="IPR036737">
    <property type="entry name" value="OmpA-like_sf"/>
</dbReference>
<evidence type="ECO:0000256" key="1">
    <source>
        <dbReference type="PROSITE-ProRule" id="PRU00473"/>
    </source>
</evidence>
<accession>A0A512AQ48</accession>
<evidence type="ECO:0000259" key="4">
    <source>
        <dbReference type="PROSITE" id="PS51123"/>
    </source>
</evidence>
<dbReference type="PANTHER" id="PTHR30329:SF20">
    <property type="entry name" value="EXPORTED PROTEIN"/>
    <property type="match status" value="1"/>
</dbReference>
<sequence length="249" mass="27607">MNMSTRRGQSVEEEESYFISMADMMVGLVFVFIILLIYFALQYQQKSKALSDAGEARAQMLMDIRNDIKRRNPLLQVTVDTRTGVLRLPAQILFAKGDTELSPEGGAAVITVAQSLAAVLPCYTYPRRTENCRPTSHGVDAIFIEGHTDSDPLQGNSIIKGNLELSALRATNTFRKMRENVRGLDSLGNREGRPVLSVSGYGEARPIDQGQDETAKALNRRIDLRFLMETPKDEDLVQMVTKPQGGGKP</sequence>
<keyword evidence="3" id="KW-1133">Transmembrane helix</keyword>
<dbReference type="OrthoDB" id="5525824at2"/>
<name>A0A512AQ48_9SPHN</name>
<dbReference type="GO" id="GO:0016020">
    <property type="term" value="C:membrane"/>
    <property type="evidence" value="ECO:0007669"/>
    <property type="project" value="UniProtKB-UniRule"/>
</dbReference>
<evidence type="ECO:0000256" key="3">
    <source>
        <dbReference type="SAM" id="Phobius"/>
    </source>
</evidence>
<feature type="transmembrane region" description="Helical" evidence="3">
    <location>
        <begin position="17"/>
        <end position="41"/>
    </location>
</feature>
<evidence type="ECO:0000256" key="2">
    <source>
        <dbReference type="SAM" id="MobiDB-lite"/>
    </source>
</evidence>
<reference evidence="5 6" key="1">
    <citation type="submission" date="2019-07" db="EMBL/GenBank/DDBJ databases">
        <title>Whole genome shotgun sequence of Novosphingobium sediminis NBRC 106119.</title>
        <authorList>
            <person name="Hosoyama A."/>
            <person name="Uohara A."/>
            <person name="Ohji S."/>
            <person name="Ichikawa N."/>
        </authorList>
    </citation>
    <scope>NUCLEOTIDE SEQUENCE [LARGE SCALE GENOMIC DNA]</scope>
    <source>
        <strain evidence="5 6">NBRC 106119</strain>
    </source>
</reference>
<evidence type="ECO:0000313" key="6">
    <source>
        <dbReference type="Proteomes" id="UP000321464"/>
    </source>
</evidence>
<feature type="domain" description="OmpA-like" evidence="4">
    <location>
        <begin position="81"/>
        <end position="230"/>
    </location>
</feature>
<gene>
    <name evidence="5" type="ORF">NSE01_36770</name>
</gene>
<dbReference type="AlphaFoldDB" id="A0A512AQ48"/>
<organism evidence="5 6">
    <name type="scientific">Novosphingobium sediminis</name>
    <dbReference type="NCBI Taxonomy" id="707214"/>
    <lineage>
        <taxon>Bacteria</taxon>
        <taxon>Pseudomonadati</taxon>
        <taxon>Pseudomonadota</taxon>
        <taxon>Alphaproteobacteria</taxon>
        <taxon>Sphingomonadales</taxon>
        <taxon>Sphingomonadaceae</taxon>
        <taxon>Novosphingobium</taxon>
    </lineage>
</organism>
<keyword evidence="1 3" id="KW-0472">Membrane</keyword>
<dbReference type="EMBL" id="BJYR01000028">
    <property type="protein sequence ID" value="GEO01845.1"/>
    <property type="molecule type" value="Genomic_DNA"/>
</dbReference>
<dbReference type="PROSITE" id="PS51123">
    <property type="entry name" value="OMPA_2"/>
    <property type="match status" value="1"/>
</dbReference>
<proteinExistence type="predicted"/>
<keyword evidence="6" id="KW-1185">Reference proteome</keyword>
<protein>
    <recommendedName>
        <fullName evidence="4">OmpA-like domain-containing protein</fullName>
    </recommendedName>
</protein>
<comment type="caution">
    <text evidence="5">The sequence shown here is derived from an EMBL/GenBank/DDBJ whole genome shotgun (WGS) entry which is preliminary data.</text>
</comment>
<keyword evidence="3" id="KW-0812">Transmembrane</keyword>